<name>A0ABY8DVB8_9ENTR</name>
<dbReference type="EMBL" id="CP110533">
    <property type="protein sequence ID" value="WFC80871.1"/>
    <property type="molecule type" value="Genomic_DNA"/>
</dbReference>
<proteinExistence type="predicted"/>
<keyword evidence="1" id="KW-0812">Transmembrane</keyword>
<protein>
    <recommendedName>
        <fullName evidence="4">DUF2489 domain-containing protein</fullName>
    </recommendedName>
</protein>
<evidence type="ECO:0000256" key="1">
    <source>
        <dbReference type="SAM" id="Phobius"/>
    </source>
</evidence>
<dbReference type="Proteomes" id="UP001219309">
    <property type="component" value="Chromosome"/>
</dbReference>
<evidence type="ECO:0000313" key="3">
    <source>
        <dbReference type="Proteomes" id="UP001219309"/>
    </source>
</evidence>
<sequence length="148" mass="17057">MENYHWSLVSAILGAVSGLIAAFWRTRYTIRSQDLSKRIEELCNSISKLEDLSCQYWGGGDDSSKRPSPHYILGYKTKISLLVTYLDSEYTQFNKDKTSISLADFFEACTSGDFENDVDKNEPERLRKILITGEKLKIELLRIRSKLY</sequence>
<evidence type="ECO:0000313" key="2">
    <source>
        <dbReference type="EMBL" id="WFC80871.1"/>
    </source>
</evidence>
<organism evidence="2 3">
    <name type="scientific">Enterobacter quasiroggenkampii</name>
    <dbReference type="NCBI Taxonomy" id="2497436"/>
    <lineage>
        <taxon>Bacteria</taxon>
        <taxon>Pseudomonadati</taxon>
        <taxon>Pseudomonadota</taxon>
        <taxon>Gammaproteobacteria</taxon>
        <taxon>Enterobacterales</taxon>
        <taxon>Enterobacteriaceae</taxon>
        <taxon>Enterobacter</taxon>
    </lineage>
</organism>
<gene>
    <name evidence="2" type="ORF">OM418_12405</name>
</gene>
<dbReference type="RefSeq" id="WP_277717755.1">
    <property type="nucleotide sequence ID" value="NZ_CP110533.1"/>
</dbReference>
<evidence type="ECO:0008006" key="4">
    <source>
        <dbReference type="Google" id="ProtNLM"/>
    </source>
</evidence>
<reference evidence="2 3" key="1">
    <citation type="submission" date="2022-10" db="EMBL/GenBank/DDBJ databases">
        <title>Dissemination of Carbapenem-producing Enterobacteriaceae in the natural water sources, Central Thailand.</title>
        <authorList>
            <person name="Songsaeng W."/>
            <person name="Prapasarakul N."/>
            <person name="Am-In N."/>
            <person name="Wongsurawat T."/>
            <person name="Sirichokchatchawan W."/>
        </authorList>
    </citation>
    <scope>NUCLEOTIDE SEQUENCE [LARGE SCALE GENOMIC DNA]</scope>
    <source>
        <strain evidence="2 3">WS12-3</strain>
    </source>
</reference>
<keyword evidence="1" id="KW-0472">Membrane</keyword>
<accession>A0ABY8DVB8</accession>
<feature type="transmembrane region" description="Helical" evidence="1">
    <location>
        <begin position="6"/>
        <end position="24"/>
    </location>
</feature>
<keyword evidence="1" id="KW-1133">Transmembrane helix</keyword>
<keyword evidence="3" id="KW-1185">Reference proteome</keyword>